<dbReference type="PATRIC" id="fig|89059.3.peg.2251"/>
<dbReference type="RefSeq" id="WP_148266376.1">
    <property type="nucleotide sequence ID" value="NZ_JQBK01000085.1"/>
</dbReference>
<feature type="transmembrane region" description="Helical" evidence="1">
    <location>
        <begin position="151"/>
        <end position="175"/>
    </location>
</feature>
<name>A0A0R2K4P9_9LACO</name>
<dbReference type="EMBL" id="JQBK01000085">
    <property type="protein sequence ID" value="KRN81092.1"/>
    <property type="molecule type" value="Genomic_DNA"/>
</dbReference>
<proteinExistence type="predicted"/>
<dbReference type="Pfam" id="PF05656">
    <property type="entry name" value="DUF805"/>
    <property type="match status" value="1"/>
</dbReference>
<feature type="transmembrane region" description="Helical" evidence="1">
    <location>
        <begin position="218"/>
        <end position="239"/>
    </location>
</feature>
<keyword evidence="1" id="KW-0472">Membrane</keyword>
<feature type="domain" description="DZANK-type" evidence="2">
    <location>
        <begin position="9"/>
        <end position="60"/>
    </location>
</feature>
<gene>
    <name evidence="3" type="ORF">IV43_GL002131</name>
</gene>
<evidence type="ECO:0000256" key="1">
    <source>
        <dbReference type="SAM" id="Phobius"/>
    </source>
</evidence>
<keyword evidence="1" id="KW-0812">Transmembrane</keyword>
<dbReference type="InterPro" id="IPR008523">
    <property type="entry name" value="DUF805"/>
</dbReference>
<keyword evidence="1" id="KW-1133">Transmembrane helix</keyword>
<dbReference type="Pfam" id="PF12773">
    <property type="entry name" value="DZR"/>
    <property type="match status" value="1"/>
</dbReference>
<feature type="transmembrane region" description="Helical" evidence="1">
    <location>
        <begin position="187"/>
        <end position="206"/>
    </location>
</feature>
<accession>A0A0R2K4P9</accession>
<evidence type="ECO:0000259" key="2">
    <source>
        <dbReference type="Pfam" id="PF12773"/>
    </source>
</evidence>
<dbReference type="GO" id="GO:0016020">
    <property type="term" value="C:membrane"/>
    <property type="evidence" value="ECO:0007669"/>
    <property type="project" value="InterPro"/>
</dbReference>
<dbReference type="Proteomes" id="UP000051491">
    <property type="component" value="Unassembled WGS sequence"/>
</dbReference>
<evidence type="ECO:0000313" key="3">
    <source>
        <dbReference type="EMBL" id="KRN81092.1"/>
    </source>
</evidence>
<reference evidence="3 4" key="1">
    <citation type="journal article" date="2015" name="Genome Announc.">
        <title>Expanding the biotechnology potential of lactobacilli through comparative genomics of 213 strains and associated genera.</title>
        <authorList>
            <person name="Sun Z."/>
            <person name="Harris H.M."/>
            <person name="McCann A."/>
            <person name="Guo C."/>
            <person name="Argimon S."/>
            <person name="Zhang W."/>
            <person name="Yang X."/>
            <person name="Jeffery I.B."/>
            <person name="Cooney J.C."/>
            <person name="Kagawa T.F."/>
            <person name="Liu W."/>
            <person name="Song Y."/>
            <person name="Salvetti E."/>
            <person name="Wrobel A."/>
            <person name="Rasinkangas P."/>
            <person name="Parkhill J."/>
            <person name="Rea M.C."/>
            <person name="O'Sullivan O."/>
            <person name="Ritari J."/>
            <person name="Douillard F.P."/>
            <person name="Paul Ross R."/>
            <person name="Yang R."/>
            <person name="Briner A.E."/>
            <person name="Felis G.E."/>
            <person name="de Vos W.M."/>
            <person name="Barrangou R."/>
            <person name="Klaenhammer T.R."/>
            <person name="Caufield P.W."/>
            <person name="Cui Y."/>
            <person name="Zhang H."/>
            <person name="O'Toole P.W."/>
        </authorList>
    </citation>
    <scope>NUCLEOTIDE SEQUENCE [LARGE SCALE GENOMIC DNA]</scope>
    <source>
        <strain evidence="3 4">DSM 15353</strain>
    </source>
</reference>
<dbReference type="STRING" id="89059.LAC1533_0711"/>
<protein>
    <recommendedName>
        <fullName evidence="2">DZANK-type domain-containing protein</fullName>
    </recommendedName>
</protein>
<sequence length="263" mass="29848">MSKLAMFYCQKCGKKNELKEERCSFCGTKQEVGSSEVEMKKCKRCDKEIPVSSNYCYYCGQDQAEILLKNLDEPAEKKEKIAEKKEKQEVPTIDISDPKKLKEFIKMAEKEGIEVHVLGKNESLRPGIVPSTRLFLKDWINVNKRMGRADFWYGLLGTFLLSIPAGIMISLLASLFASMGSGSVENIYLLGVAAWIAFFYVALLTAEVRRLHDIELPGYLALLLFIPGGDLIAFIIAAMPQRRTKSTYTFEDPRKKNKNKHDK</sequence>
<organism evidence="3 4">
    <name type="scientific">Ligilactobacillus acidipiscis</name>
    <dbReference type="NCBI Taxonomy" id="89059"/>
    <lineage>
        <taxon>Bacteria</taxon>
        <taxon>Bacillati</taxon>
        <taxon>Bacillota</taxon>
        <taxon>Bacilli</taxon>
        <taxon>Lactobacillales</taxon>
        <taxon>Lactobacillaceae</taxon>
        <taxon>Ligilactobacillus</taxon>
    </lineage>
</organism>
<comment type="caution">
    <text evidence="3">The sequence shown here is derived from an EMBL/GenBank/DDBJ whole genome shotgun (WGS) entry which is preliminary data.</text>
</comment>
<dbReference type="AlphaFoldDB" id="A0A0R2K4P9"/>
<dbReference type="OrthoDB" id="2322628at2"/>
<dbReference type="InterPro" id="IPR025874">
    <property type="entry name" value="DZR"/>
</dbReference>
<evidence type="ECO:0000313" key="4">
    <source>
        <dbReference type="Proteomes" id="UP000051491"/>
    </source>
</evidence>